<proteinExistence type="predicted"/>
<protein>
    <submittedName>
        <fullName evidence="1">Uncharacterized protein</fullName>
    </submittedName>
</protein>
<dbReference type="AlphaFoldDB" id="A0A5J4VLB9"/>
<reference evidence="1 2" key="1">
    <citation type="submission" date="2019-03" db="EMBL/GenBank/DDBJ databases">
        <title>Single cell metagenomics reveals metabolic interactions within the superorganism composed of flagellate Streblomastix strix and complex community of Bacteroidetes bacteria on its surface.</title>
        <authorList>
            <person name="Treitli S.C."/>
            <person name="Kolisko M."/>
            <person name="Husnik F."/>
            <person name="Keeling P."/>
            <person name="Hampl V."/>
        </authorList>
    </citation>
    <scope>NUCLEOTIDE SEQUENCE [LARGE SCALE GENOMIC DNA]</scope>
    <source>
        <strain evidence="1">ST1C</strain>
    </source>
</reference>
<dbReference type="SUPFAM" id="SSF74788">
    <property type="entry name" value="Cullin repeat-like"/>
    <property type="match status" value="1"/>
</dbReference>
<dbReference type="InterPro" id="IPR016159">
    <property type="entry name" value="Cullin_repeat-like_dom_sf"/>
</dbReference>
<organism evidence="1 2">
    <name type="scientific">Streblomastix strix</name>
    <dbReference type="NCBI Taxonomy" id="222440"/>
    <lineage>
        <taxon>Eukaryota</taxon>
        <taxon>Metamonada</taxon>
        <taxon>Preaxostyla</taxon>
        <taxon>Oxymonadida</taxon>
        <taxon>Streblomastigidae</taxon>
        <taxon>Streblomastix</taxon>
    </lineage>
</organism>
<gene>
    <name evidence="1" type="ORF">EZS28_021039</name>
</gene>
<name>A0A5J4VLB9_9EUKA</name>
<sequence length="184" mass="21491">MEDDTDTQHYIPIQKKCQAFVTTSSGISELERKLGHVSMNLQSMKSQLGSMRQIAQDYHEGGAANFDIPPPPELKPIASELYADELQDVNQDVPNLLIMLGDLRKVVTYLIQQGKWNQAKELFFSHWSRSIRIERMNMRFQGDILQYVKEYSEKFFMNIAAAQSFFYCFYQFKLRPDNSRIIDF</sequence>
<dbReference type="Proteomes" id="UP000324800">
    <property type="component" value="Unassembled WGS sequence"/>
</dbReference>
<evidence type="ECO:0000313" key="2">
    <source>
        <dbReference type="Proteomes" id="UP000324800"/>
    </source>
</evidence>
<dbReference type="OrthoDB" id="642193at2759"/>
<evidence type="ECO:0000313" key="1">
    <source>
        <dbReference type="EMBL" id="KAA6383437.1"/>
    </source>
</evidence>
<dbReference type="EMBL" id="SNRW01006245">
    <property type="protein sequence ID" value="KAA6383437.1"/>
    <property type="molecule type" value="Genomic_DNA"/>
</dbReference>
<accession>A0A5J4VLB9</accession>
<comment type="caution">
    <text evidence="1">The sequence shown here is derived from an EMBL/GenBank/DDBJ whole genome shotgun (WGS) entry which is preliminary data.</text>
</comment>